<dbReference type="EMBL" id="AP024412">
    <property type="protein sequence ID" value="BCR36367.1"/>
    <property type="molecule type" value="Genomic_DNA"/>
</dbReference>
<name>A0A7U9XUU1_9MOLU</name>
<evidence type="ECO:0000313" key="2">
    <source>
        <dbReference type="Proteomes" id="UP000620133"/>
    </source>
</evidence>
<gene>
    <name evidence="1" type="ORF">MPAN_012600</name>
</gene>
<dbReference type="AlphaFoldDB" id="A0A7U9XUU1"/>
<protein>
    <submittedName>
        <fullName evidence="1">Uncharacterized protein</fullName>
    </submittedName>
</protein>
<accession>A0A7U9XUU1</accession>
<proteinExistence type="predicted"/>
<keyword evidence="2" id="KW-1185">Reference proteome</keyword>
<reference evidence="1" key="1">
    <citation type="submission" date="2021-01" db="EMBL/GenBank/DDBJ databases">
        <title>Draft genome sequence of Acholeplasmataceae bacterium strain Mahy22.</title>
        <authorList>
            <person name="Watanabe M."/>
            <person name="Kojima H."/>
            <person name="Fukui M."/>
        </authorList>
    </citation>
    <scope>NUCLEOTIDE SEQUENCE</scope>
    <source>
        <strain evidence="1">Mahy22</strain>
    </source>
</reference>
<evidence type="ECO:0000313" key="1">
    <source>
        <dbReference type="EMBL" id="BCR36367.1"/>
    </source>
</evidence>
<organism evidence="1 2">
    <name type="scientific">Mariniplasma anaerobium</name>
    <dbReference type="NCBI Taxonomy" id="2735436"/>
    <lineage>
        <taxon>Bacteria</taxon>
        <taxon>Bacillati</taxon>
        <taxon>Mycoplasmatota</taxon>
        <taxon>Mollicutes</taxon>
        <taxon>Acholeplasmatales</taxon>
        <taxon>Acholeplasmataceae</taxon>
        <taxon>Mariniplasma</taxon>
    </lineage>
</organism>
<dbReference type="KEGG" id="manr:MPAN_012600"/>
<sequence length="120" mass="14444">MFCEICKKKITTRKHLFNIFKINRHHICELCYQKYPLIPKRSMIPIKGGVMIWQSLIQTSDDISPLAHMSFYKPYIIDFMHNFHTHILLIDDYLNEELLNLYDSIKLGDIYFLTLYDKIE</sequence>
<dbReference type="Proteomes" id="UP000620133">
    <property type="component" value="Chromosome"/>
</dbReference>